<dbReference type="InterPro" id="IPR013783">
    <property type="entry name" value="Ig-like_fold"/>
</dbReference>
<dbReference type="InterPro" id="IPR015914">
    <property type="entry name" value="PAPs_N"/>
</dbReference>
<dbReference type="Pfam" id="PF16656">
    <property type="entry name" value="Pur_ac_phosph_N"/>
    <property type="match status" value="1"/>
</dbReference>
<feature type="domain" description="SLH" evidence="4">
    <location>
        <begin position="1101"/>
        <end position="1164"/>
    </location>
</feature>
<dbReference type="InterPro" id="IPR004843">
    <property type="entry name" value="Calcineurin-like_PHP"/>
</dbReference>
<feature type="compositionally biased region" description="Low complexity" evidence="2">
    <location>
        <begin position="244"/>
        <end position="266"/>
    </location>
</feature>
<dbReference type="CDD" id="cd00063">
    <property type="entry name" value="FN3"/>
    <property type="match status" value="1"/>
</dbReference>
<dbReference type="PANTHER" id="PTHR45867">
    <property type="entry name" value="PURPLE ACID PHOSPHATASE"/>
    <property type="match status" value="1"/>
</dbReference>
<dbReference type="InterPro" id="IPR036116">
    <property type="entry name" value="FN3_sf"/>
</dbReference>
<feature type="domain" description="SLH" evidence="4">
    <location>
        <begin position="1166"/>
        <end position="1221"/>
    </location>
</feature>
<name>A0A917GQN4_9BACL</name>
<dbReference type="GO" id="GO:0003993">
    <property type="term" value="F:acid phosphatase activity"/>
    <property type="evidence" value="ECO:0007669"/>
    <property type="project" value="InterPro"/>
</dbReference>
<dbReference type="InterPro" id="IPR029052">
    <property type="entry name" value="Metallo-depent_PP-like"/>
</dbReference>
<dbReference type="Pfam" id="PF00395">
    <property type="entry name" value="SLH"/>
    <property type="match status" value="3"/>
</dbReference>
<dbReference type="Gene3D" id="2.60.120.260">
    <property type="entry name" value="Galactose-binding domain-like"/>
    <property type="match status" value="2"/>
</dbReference>
<dbReference type="Proteomes" id="UP000600247">
    <property type="component" value="Unassembled WGS sequence"/>
</dbReference>
<evidence type="ECO:0000259" key="3">
    <source>
        <dbReference type="PROSITE" id="PS50853"/>
    </source>
</evidence>
<dbReference type="Pfam" id="PF00149">
    <property type="entry name" value="Metallophos"/>
    <property type="match status" value="1"/>
</dbReference>
<dbReference type="SUPFAM" id="SSF56300">
    <property type="entry name" value="Metallo-dependent phosphatases"/>
    <property type="match status" value="1"/>
</dbReference>
<dbReference type="Gene3D" id="2.60.40.10">
    <property type="entry name" value="Immunoglobulins"/>
    <property type="match status" value="1"/>
</dbReference>
<dbReference type="SUPFAM" id="SSF49363">
    <property type="entry name" value="Purple acid phosphatase, N-terminal domain"/>
    <property type="match status" value="1"/>
</dbReference>
<evidence type="ECO:0000256" key="2">
    <source>
        <dbReference type="SAM" id="MobiDB-lite"/>
    </source>
</evidence>
<comment type="caution">
    <text evidence="5">The sequence shown here is derived from an EMBL/GenBank/DDBJ whole genome shotgun (WGS) entry which is preliminary data.</text>
</comment>
<evidence type="ECO:0000256" key="1">
    <source>
        <dbReference type="ARBA" id="ARBA00022729"/>
    </source>
</evidence>
<dbReference type="PROSITE" id="PS51272">
    <property type="entry name" value="SLH"/>
    <property type="match status" value="3"/>
</dbReference>
<dbReference type="AlphaFoldDB" id="A0A917GQN4"/>
<evidence type="ECO:0000259" key="4">
    <source>
        <dbReference type="PROSITE" id="PS51272"/>
    </source>
</evidence>
<keyword evidence="1" id="KW-0732">Signal</keyword>
<dbReference type="PANTHER" id="PTHR45867:SF3">
    <property type="entry name" value="ACID PHOSPHATASE TYPE 7"/>
    <property type="match status" value="1"/>
</dbReference>
<dbReference type="PROSITE" id="PS50853">
    <property type="entry name" value="FN3"/>
    <property type="match status" value="1"/>
</dbReference>
<reference evidence="5 6" key="1">
    <citation type="journal article" date="2014" name="Int. J. Syst. Evol. Microbiol.">
        <title>Complete genome sequence of Corynebacterium casei LMG S-19264T (=DSM 44701T), isolated from a smear-ripened cheese.</title>
        <authorList>
            <consortium name="US DOE Joint Genome Institute (JGI-PGF)"/>
            <person name="Walter F."/>
            <person name="Albersmeier A."/>
            <person name="Kalinowski J."/>
            <person name="Ruckert C."/>
        </authorList>
    </citation>
    <scope>NUCLEOTIDE SEQUENCE [LARGE SCALE GENOMIC DNA]</scope>
    <source>
        <strain evidence="5 6">CGMCC 1.15286</strain>
    </source>
</reference>
<accession>A0A917GQN4</accession>
<dbReference type="InterPro" id="IPR008963">
    <property type="entry name" value="Purple_acid_Pase-like_N"/>
</dbReference>
<keyword evidence="6" id="KW-1185">Reference proteome</keyword>
<evidence type="ECO:0000313" key="5">
    <source>
        <dbReference type="EMBL" id="GGG54007.1"/>
    </source>
</evidence>
<dbReference type="RefSeq" id="WP_188887211.1">
    <property type="nucleotide sequence ID" value="NZ_BMHY01000001.1"/>
</dbReference>
<dbReference type="SUPFAM" id="SSF49265">
    <property type="entry name" value="Fibronectin type III"/>
    <property type="match status" value="1"/>
</dbReference>
<dbReference type="Gene3D" id="2.60.40.380">
    <property type="entry name" value="Purple acid phosphatase-like, N-terminal"/>
    <property type="match status" value="1"/>
</dbReference>
<dbReference type="InterPro" id="IPR001119">
    <property type="entry name" value="SLH_dom"/>
</dbReference>
<proteinExistence type="predicted"/>
<dbReference type="InterPro" id="IPR003961">
    <property type="entry name" value="FN3_dom"/>
</dbReference>
<feature type="domain" description="Fibronectin type-III" evidence="3">
    <location>
        <begin position="872"/>
        <end position="970"/>
    </location>
</feature>
<gene>
    <name evidence="5" type="ORF">GCM10010918_03520</name>
</gene>
<feature type="region of interest" description="Disordered" evidence="2">
    <location>
        <begin position="236"/>
        <end position="267"/>
    </location>
</feature>
<evidence type="ECO:0000313" key="6">
    <source>
        <dbReference type="Proteomes" id="UP000600247"/>
    </source>
</evidence>
<dbReference type="GO" id="GO:0046872">
    <property type="term" value="F:metal ion binding"/>
    <property type="evidence" value="ECO:0007669"/>
    <property type="project" value="InterPro"/>
</dbReference>
<dbReference type="Pfam" id="PF00041">
    <property type="entry name" value="fn3"/>
    <property type="match status" value="1"/>
</dbReference>
<protein>
    <submittedName>
        <fullName evidence="5">Uncharacterized protein</fullName>
    </submittedName>
</protein>
<feature type="compositionally biased region" description="Gly residues" evidence="2">
    <location>
        <begin position="969"/>
        <end position="1038"/>
    </location>
</feature>
<organism evidence="5 6">
    <name type="scientific">Paenibacillus radicis</name>
    <name type="common">ex Gao et al. 2016</name>
    <dbReference type="NCBI Taxonomy" id="1737354"/>
    <lineage>
        <taxon>Bacteria</taxon>
        <taxon>Bacillati</taxon>
        <taxon>Bacillota</taxon>
        <taxon>Bacilli</taxon>
        <taxon>Bacillales</taxon>
        <taxon>Paenibacillaceae</taxon>
        <taxon>Paenibacillus</taxon>
    </lineage>
</organism>
<dbReference type="Gene3D" id="3.60.21.10">
    <property type="match status" value="1"/>
</dbReference>
<dbReference type="EMBL" id="BMHY01000001">
    <property type="protein sequence ID" value="GGG54007.1"/>
    <property type="molecule type" value="Genomic_DNA"/>
</dbReference>
<feature type="domain" description="SLH" evidence="4">
    <location>
        <begin position="1040"/>
        <end position="1100"/>
    </location>
</feature>
<dbReference type="SMART" id="SM00060">
    <property type="entry name" value="FN3"/>
    <property type="match status" value="1"/>
</dbReference>
<sequence length="1221" mass="130076">MNSNDGVMGLNRLIKSKWLVLFLTVLVAAGAIIPVAGPREAEAAGEAGPAPVELVGKGSHWSYSAEGIDYSAAMKNPSFDFSNWQLGLAPFGYKEKSGVGTSDVGVDPFGSVATIISFGTDAKKKYPTSYFSKIITIDDVSKFDSYHITFGVDDGLIFYVNGTEIYRESLPAGEVGYGMFATTSFADPKVYSPDLNTALKAALHNGANLLTVEVHNQSLSSSDLYFDMMMTALPKQDEAGGGNPEVPGQPEEPGQPEVPEQPGVPGKDIPLLSKNAAWKYLDSGTDQGTAWRAAGFDDSEWKSGSAPLGYPVATSTALFGGIKQLISYGPSSSKKYITSYFRTTIESAGLSDITKIVGQFGVDDGVVLYANGSEVYRFNMPEGEPNYLTLSATTLNDPSTETADLTQALKAVLHEGTNVLAAEVHQRSAGSSDVYWDMQLIGNPQATAPGTPLDPHPTAIALTYKGDPSNTQGFAWYTDPAVTGTQLELAETSKVTGGTLPANDTMSFTGDKMEVYVFQSSADKSAGKKTTYASHKVAAVGLKPGTEYSYRVGDGETGHWSDIRTFKTADPSDDAFTFLYTTDPQGTTEAEYVTWNHTLEQGLAKFPDSRFITVTGDLVDNGDIENQWMWLLNKPKNIFAEVPLVPALGNHESKLNNNFWYHFDLPNISYTGAKPDGSVYSFDYGDAHFMVMNTEYNEVNGVDVVYKKQEEWLRAEAAKSDKKWKIVMFHKSPYSVASHTNDSDVLFFREKLTALFDEIGIDVVLSGHDHTYTKSYPMYGNVPQKNTPTDADGSLLNPKGTMYLVSNAAGDKRYTPKAGPFPFAEKYGQPNKEMFTGVTVTNDQISFDVYTTTETGTTDRYDQFSIKKTQPAPNPVQDAKMSKIEDGAATLTWSAPTGGRDITAYRIYEQTDQLGANWSVRIQPESGKASYEYALAGLDTTKSYKFVIKAVSDKDNSAPVIAQAVTDPGNGGGTDPGNGGGTDPGNGGGTDPGNGGGTNPGNGGGTNPGNGGGTNPGNGGGTNPGNGGGTNPGNGGGTTEPKPVLTDIGSHWAESGIEKALDKGFVTGYADGKFRPDNKTTRAEFITMLARALELPAAGKNSSFTDQGAIPQWAQETIAKAVELGLIGGYADGTFRANDQISRAEMAVIIVRAAGLKVEPNASLSFADAGQVPAWAVPYVAAAYKAGYISGVGQNRFAPNASATRAEAVTLILKLLSQSGK</sequence>
<feature type="region of interest" description="Disordered" evidence="2">
    <location>
        <begin position="959"/>
        <end position="1045"/>
    </location>
</feature>